<evidence type="ECO:0000313" key="2">
    <source>
        <dbReference type="EMBL" id="MVO99287.1"/>
    </source>
</evidence>
<dbReference type="Proteomes" id="UP000490800">
    <property type="component" value="Unassembled WGS sequence"/>
</dbReference>
<evidence type="ECO:0000313" key="3">
    <source>
        <dbReference type="Proteomes" id="UP000490800"/>
    </source>
</evidence>
<keyword evidence="3" id="KW-1185">Reference proteome</keyword>
<proteinExistence type="predicted"/>
<feature type="transmembrane region" description="Helical" evidence="1">
    <location>
        <begin position="7"/>
        <end position="30"/>
    </location>
</feature>
<keyword evidence="1" id="KW-0812">Transmembrane</keyword>
<accession>A0A7X3JYR8</accession>
<sequence>MGSATHSILYFCTAMLLFMGAVNSGILLLFTTRVAIDETYVSQGQLDRNQQTIGQTFGRLAEGTLYTGAEVMMTLHANAAETYDIEVGGTLYAAGRSANETDTTGMDTTAYYQLKEIRRSDGSLGRMIFTRI</sequence>
<dbReference type="EMBL" id="RHLK01000003">
    <property type="protein sequence ID" value="MVO99287.1"/>
    <property type="molecule type" value="Genomic_DNA"/>
</dbReference>
<comment type="caution">
    <text evidence="2">The sequence shown here is derived from an EMBL/GenBank/DDBJ whole genome shotgun (WGS) entry which is preliminary data.</text>
</comment>
<evidence type="ECO:0000256" key="1">
    <source>
        <dbReference type="SAM" id="Phobius"/>
    </source>
</evidence>
<dbReference type="AlphaFoldDB" id="A0A7X3JYR8"/>
<keyword evidence="1" id="KW-0472">Membrane</keyword>
<reference evidence="2 3" key="1">
    <citation type="journal article" date="2019" name="Microorganisms">
        <title>Paenibacillus lutrae sp. nov., A Chitinolytic Species Isolated from A River Otter in Castril Natural Park, Granada, Spain.</title>
        <authorList>
            <person name="Rodriguez M."/>
            <person name="Reina J.C."/>
            <person name="Bejar V."/>
            <person name="Llamas I."/>
        </authorList>
    </citation>
    <scope>NUCLEOTIDE SEQUENCE [LARGE SCALE GENOMIC DNA]</scope>
    <source>
        <strain evidence="2 3">N10</strain>
    </source>
</reference>
<gene>
    <name evidence="2" type="ORF">EDM21_07050</name>
</gene>
<organism evidence="2 3">
    <name type="scientific">Paenibacillus lutrae</name>
    <dbReference type="NCBI Taxonomy" id="2078573"/>
    <lineage>
        <taxon>Bacteria</taxon>
        <taxon>Bacillati</taxon>
        <taxon>Bacillota</taxon>
        <taxon>Bacilli</taxon>
        <taxon>Bacillales</taxon>
        <taxon>Paenibacillaceae</taxon>
        <taxon>Paenibacillus</taxon>
    </lineage>
</organism>
<dbReference type="RefSeq" id="WP_157334194.1">
    <property type="nucleotide sequence ID" value="NZ_RHLK01000003.1"/>
</dbReference>
<keyword evidence="1" id="KW-1133">Transmembrane helix</keyword>
<protein>
    <submittedName>
        <fullName evidence="2">Uncharacterized protein</fullName>
    </submittedName>
</protein>
<name>A0A7X3JYR8_9BACL</name>
<dbReference type="OrthoDB" id="2648664at2"/>